<dbReference type="Proteomes" id="UP000449710">
    <property type="component" value="Unassembled WGS sequence"/>
</dbReference>
<reference evidence="1 2" key="1">
    <citation type="submission" date="2019-04" db="EMBL/GenBank/DDBJ databases">
        <title>Isachenkonia alkalipeptolytica gen. nov. sp. nov. a new anaerobic, alkiliphilic organothrophic bacterium capable to reduce synthesized ferrihydrite isolated from a soda lake.</title>
        <authorList>
            <person name="Toshchakov S.V."/>
            <person name="Zavarzina D.G."/>
            <person name="Zhilina T.N."/>
            <person name="Kostrikina N.A."/>
            <person name="Kublanov I.V."/>
        </authorList>
    </citation>
    <scope>NUCLEOTIDE SEQUENCE [LARGE SCALE GENOMIC DNA]</scope>
    <source>
        <strain evidence="1 2">Z-1701</strain>
    </source>
</reference>
<comment type="caution">
    <text evidence="1">The sequence shown here is derived from an EMBL/GenBank/DDBJ whole genome shotgun (WGS) entry which is preliminary data.</text>
</comment>
<sequence length="63" mass="7177">MIYVNGKEYPYQGKSIQWILETLKLEPSMVIVEYNQGILEKDQLSTEVKKGDQLELITFLGGG</sequence>
<name>A0AA43XIT4_9CLOT</name>
<organism evidence="1 2">
    <name type="scientific">Isachenkonia alkalipeptolytica</name>
    <dbReference type="NCBI Taxonomy" id="2565777"/>
    <lineage>
        <taxon>Bacteria</taxon>
        <taxon>Bacillati</taxon>
        <taxon>Bacillota</taxon>
        <taxon>Clostridia</taxon>
        <taxon>Eubacteriales</taxon>
        <taxon>Clostridiaceae</taxon>
        <taxon>Isachenkonia</taxon>
    </lineage>
</organism>
<dbReference type="InterPro" id="IPR003749">
    <property type="entry name" value="ThiS/MoaD-like"/>
</dbReference>
<proteinExistence type="predicted"/>
<dbReference type="CDD" id="cd00565">
    <property type="entry name" value="Ubl_ThiS"/>
    <property type="match status" value="1"/>
</dbReference>
<dbReference type="AlphaFoldDB" id="A0AA43XIT4"/>
<keyword evidence="2" id="KW-1185">Reference proteome</keyword>
<dbReference type="InterPro" id="IPR016155">
    <property type="entry name" value="Mopterin_synth/thiamin_S_b"/>
</dbReference>
<dbReference type="PANTHER" id="PTHR34472:SF1">
    <property type="entry name" value="SULFUR CARRIER PROTEIN THIS"/>
    <property type="match status" value="1"/>
</dbReference>
<dbReference type="RefSeq" id="WP_160718569.1">
    <property type="nucleotide sequence ID" value="NZ_SUMG01000002.1"/>
</dbReference>
<dbReference type="NCBIfam" id="TIGR01683">
    <property type="entry name" value="thiS"/>
    <property type="match status" value="1"/>
</dbReference>
<accession>A0AA43XIT4</accession>
<dbReference type="Pfam" id="PF02597">
    <property type="entry name" value="ThiS"/>
    <property type="match status" value="1"/>
</dbReference>
<evidence type="ECO:0000313" key="1">
    <source>
        <dbReference type="EMBL" id="NBG87256.1"/>
    </source>
</evidence>
<dbReference type="SUPFAM" id="SSF54285">
    <property type="entry name" value="MoaD/ThiS"/>
    <property type="match status" value="1"/>
</dbReference>
<dbReference type="InterPro" id="IPR010035">
    <property type="entry name" value="Thi_S"/>
</dbReference>
<dbReference type="Gene3D" id="3.10.20.30">
    <property type="match status" value="1"/>
</dbReference>
<dbReference type="PANTHER" id="PTHR34472">
    <property type="entry name" value="SULFUR CARRIER PROTEIN THIS"/>
    <property type="match status" value="1"/>
</dbReference>
<dbReference type="InterPro" id="IPR012675">
    <property type="entry name" value="Beta-grasp_dom_sf"/>
</dbReference>
<gene>
    <name evidence="1" type="primary">thiS</name>
    <name evidence="1" type="ORF">ISALK_01960</name>
</gene>
<evidence type="ECO:0000313" key="2">
    <source>
        <dbReference type="Proteomes" id="UP000449710"/>
    </source>
</evidence>
<protein>
    <submittedName>
        <fullName evidence="1">Sulfur carrier protein ThiS</fullName>
    </submittedName>
</protein>
<dbReference type="EMBL" id="SUMG01000002">
    <property type="protein sequence ID" value="NBG87256.1"/>
    <property type="molecule type" value="Genomic_DNA"/>
</dbReference>